<proteinExistence type="predicted"/>
<comment type="caution">
    <text evidence="2">The sequence shown here is derived from an EMBL/GenBank/DDBJ whole genome shotgun (WGS) entry which is preliminary data.</text>
</comment>
<protein>
    <submittedName>
        <fullName evidence="2">Uncharacterized protein DUF3995</fullName>
    </submittedName>
</protein>
<keyword evidence="1" id="KW-0812">Transmembrane</keyword>
<accession>A0A2S6GF10</accession>
<keyword evidence="1" id="KW-0472">Membrane</keyword>
<evidence type="ECO:0000313" key="2">
    <source>
        <dbReference type="EMBL" id="PPK63817.1"/>
    </source>
</evidence>
<dbReference type="Pfam" id="PF13160">
    <property type="entry name" value="DUF3995"/>
    <property type="match status" value="1"/>
</dbReference>
<name>A0A2S6GF10_9PSEU</name>
<feature type="transmembrane region" description="Helical" evidence="1">
    <location>
        <begin position="24"/>
        <end position="43"/>
    </location>
</feature>
<dbReference type="EMBL" id="PTIX01000024">
    <property type="protein sequence ID" value="PPK63817.1"/>
    <property type="molecule type" value="Genomic_DNA"/>
</dbReference>
<gene>
    <name evidence="2" type="ORF">CLV40_12461</name>
</gene>
<feature type="transmembrane region" description="Helical" evidence="1">
    <location>
        <begin position="63"/>
        <end position="85"/>
    </location>
</feature>
<dbReference type="Proteomes" id="UP000239203">
    <property type="component" value="Unassembled WGS sequence"/>
</dbReference>
<dbReference type="AlphaFoldDB" id="A0A2S6GF10"/>
<keyword evidence="1" id="KW-1133">Transmembrane helix</keyword>
<evidence type="ECO:0000256" key="1">
    <source>
        <dbReference type="SAM" id="Phobius"/>
    </source>
</evidence>
<sequence>MSHRYETKGTSMPRSLATTGRTTFFAYATAAWAFAFAAVHVYWAVGGSLGLPPGLSVRGNTPLFVIDVIAVPMCVAGGVLALALVRPFGARLARKPLLVGAWGMSVLCLVHSVPAVLQAALLLVSGDADTLTAPERFSFFGYEPYWFVGGVLTGLAAFGYQRATRGR</sequence>
<feature type="transmembrane region" description="Helical" evidence="1">
    <location>
        <begin position="97"/>
        <end position="124"/>
    </location>
</feature>
<reference evidence="2 3" key="1">
    <citation type="submission" date="2018-02" db="EMBL/GenBank/DDBJ databases">
        <title>Genomic Encyclopedia of Archaeal and Bacterial Type Strains, Phase II (KMG-II): from individual species to whole genera.</title>
        <authorList>
            <person name="Goeker M."/>
        </authorList>
    </citation>
    <scope>NUCLEOTIDE SEQUENCE [LARGE SCALE GENOMIC DNA]</scope>
    <source>
        <strain evidence="2 3">YU 961-1</strain>
    </source>
</reference>
<feature type="transmembrane region" description="Helical" evidence="1">
    <location>
        <begin position="144"/>
        <end position="160"/>
    </location>
</feature>
<keyword evidence="3" id="KW-1185">Reference proteome</keyword>
<dbReference type="InterPro" id="IPR025058">
    <property type="entry name" value="DUF3995"/>
</dbReference>
<organism evidence="2 3">
    <name type="scientific">Actinokineospora auranticolor</name>
    <dbReference type="NCBI Taxonomy" id="155976"/>
    <lineage>
        <taxon>Bacteria</taxon>
        <taxon>Bacillati</taxon>
        <taxon>Actinomycetota</taxon>
        <taxon>Actinomycetes</taxon>
        <taxon>Pseudonocardiales</taxon>
        <taxon>Pseudonocardiaceae</taxon>
        <taxon>Actinokineospora</taxon>
    </lineage>
</organism>
<evidence type="ECO:0000313" key="3">
    <source>
        <dbReference type="Proteomes" id="UP000239203"/>
    </source>
</evidence>